<dbReference type="AlphaFoldDB" id="A0A1H3BWH4"/>
<protein>
    <submittedName>
        <fullName evidence="1">AAA domain-containing protein</fullName>
    </submittedName>
</protein>
<name>A0A1H3BWH4_9BACL</name>
<dbReference type="Pfam" id="PF13479">
    <property type="entry name" value="AAA_24"/>
    <property type="match status" value="1"/>
</dbReference>
<gene>
    <name evidence="1" type="ORF">SAMN05444487_11852</name>
</gene>
<dbReference type="Proteomes" id="UP000198534">
    <property type="component" value="Unassembled WGS sequence"/>
</dbReference>
<dbReference type="SUPFAM" id="SSF52540">
    <property type="entry name" value="P-loop containing nucleoside triphosphate hydrolases"/>
    <property type="match status" value="1"/>
</dbReference>
<sequence>MMFQPARKVKKSLKVAVFGESGVGKTWFALQAPGCKAVIDTENGTDFYGGKFDFEVIKTRRYTEVMKALDYIEANADKYDVLIIDPITNIYQVLKDAGQLSAERRAQNKGKSGEDAALTFRDWGIIKNKFNSLISRLCNLPCHVIMTGWIKDIYEGSGDSMKKVGARIDADKKVEYQPDVIIHLEVDRQGNRYGVIEKDRTMTHKIKERVKDINFSDFIAASSQEGEASPLQIDSEVAEAEAEITAETAEEIKKIWLEKGLKPLALNAQVRRIYQCGFADMTQSQGQEFLDKLIVTKEVE</sequence>
<reference evidence="1 2" key="1">
    <citation type="submission" date="2016-10" db="EMBL/GenBank/DDBJ databases">
        <authorList>
            <person name="de Groot N.N."/>
        </authorList>
    </citation>
    <scope>NUCLEOTIDE SEQUENCE [LARGE SCALE GENOMIC DNA]</scope>
    <source>
        <strain evidence="1 2">DSM 45610</strain>
    </source>
</reference>
<dbReference type="OrthoDB" id="2339926at2"/>
<keyword evidence="2" id="KW-1185">Reference proteome</keyword>
<dbReference type="Gene3D" id="3.40.50.300">
    <property type="entry name" value="P-loop containing nucleotide triphosphate hydrolases"/>
    <property type="match status" value="1"/>
</dbReference>
<evidence type="ECO:0000313" key="1">
    <source>
        <dbReference type="EMBL" id="SDX45988.1"/>
    </source>
</evidence>
<accession>A0A1H3BWH4</accession>
<proteinExistence type="predicted"/>
<dbReference type="InterPro" id="IPR027417">
    <property type="entry name" value="P-loop_NTPase"/>
</dbReference>
<dbReference type="EMBL" id="FNNQ01000018">
    <property type="protein sequence ID" value="SDX45988.1"/>
    <property type="molecule type" value="Genomic_DNA"/>
</dbReference>
<dbReference type="STRING" id="1048340.SAMN05444487_11852"/>
<evidence type="ECO:0000313" key="2">
    <source>
        <dbReference type="Proteomes" id="UP000198534"/>
    </source>
</evidence>
<organism evidence="1 2">
    <name type="scientific">Marininema mesophilum</name>
    <dbReference type="NCBI Taxonomy" id="1048340"/>
    <lineage>
        <taxon>Bacteria</taxon>
        <taxon>Bacillati</taxon>
        <taxon>Bacillota</taxon>
        <taxon>Bacilli</taxon>
        <taxon>Bacillales</taxon>
        <taxon>Thermoactinomycetaceae</taxon>
        <taxon>Marininema</taxon>
    </lineage>
</organism>